<accession>A0A9E2BIX8</accession>
<dbReference type="AlphaFoldDB" id="A0A9E2BIX8"/>
<comment type="caution">
    <text evidence="2">The sequence shown here is derived from an EMBL/GenBank/DDBJ whole genome shotgun (WGS) entry which is preliminary data.</text>
</comment>
<protein>
    <submittedName>
        <fullName evidence="2">GDP-mannose 4,6-dehydratase</fullName>
        <ecNumber evidence="2">4.2.1.47</ecNumber>
    </submittedName>
</protein>
<sequence>MRVLVSGDIRDQSSLLNIIKEIKPDEVYNLED</sequence>
<dbReference type="InterPro" id="IPR016040">
    <property type="entry name" value="NAD(P)-bd_dom"/>
</dbReference>
<organism evidence="2 3">
    <name type="scientific">Psychracetigena formicireducens</name>
    <dbReference type="NCBI Taxonomy" id="2986056"/>
    <lineage>
        <taxon>Bacteria</taxon>
        <taxon>Bacillati</taxon>
        <taxon>Candidatus Lithacetigenota</taxon>
        <taxon>Candidatus Psychracetigena</taxon>
    </lineage>
</organism>
<dbReference type="EC" id="4.2.1.47" evidence="2"/>
<evidence type="ECO:0000313" key="2">
    <source>
        <dbReference type="EMBL" id="MBT9145852.1"/>
    </source>
</evidence>
<proteinExistence type="predicted"/>
<keyword evidence="2" id="KW-0456">Lyase</keyword>
<dbReference type="Gene3D" id="3.40.50.720">
    <property type="entry name" value="NAD(P)-binding Rossmann-like Domain"/>
    <property type="match status" value="1"/>
</dbReference>
<gene>
    <name evidence="2" type="primary">gmd_2</name>
    <name evidence="2" type="ORF">DDT42_01729</name>
</gene>
<evidence type="ECO:0000259" key="1">
    <source>
        <dbReference type="Pfam" id="PF16363"/>
    </source>
</evidence>
<dbReference type="Proteomes" id="UP000811545">
    <property type="component" value="Unassembled WGS sequence"/>
</dbReference>
<evidence type="ECO:0000313" key="3">
    <source>
        <dbReference type="Proteomes" id="UP000811545"/>
    </source>
</evidence>
<name>A0A9E2BIX8_PSYF1</name>
<dbReference type="EMBL" id="QLTW01000197">
    <property type="protein sequence ID" value="MBT9145852.1"/>
    <property type="molecule type" value="Genomic_DNA"/>
</dbReference>
<dbReference type="GO" id="GO:0008446">
    <property type="term" value="F:GDP-mannose 4,6-dehydratase activity"/>
    <property type="evidence" value="ECO:0007669"/>
    <property type="project" value="UniProtKB-EC"/>
</dbReference>
<reference evidence="2 3" key="1">
    <citation type="journal article" date="2021" name="bioRxiv">
        <title>Unique metabolic strategies in Hadean analogues reveal hints for primordial physiology.</title>
        <authorList>
            <person name="Nobu M.K."/>
            <person name="Nakai R."/>
            <person name="Tamazawa S."/>
            <person name="Mori H."/>
            <person name="Toyoda A."/>
            <person name="Ijiri A."/>
            <person name="Suzuki S."/>
            <person name="Kurokawa K."/>
            <person name="Kamagata Y."/>
            <person name="Tamaki H."/>
        </authorList>
    </citation>
    <scope>NUCLEOTIDE SEQUENCE [LARGE SCALE GENOMIC DNA]</scope>
    <source>
        <strain evidence="2">BS525</strain>
    </source>
</reference>
<feature type="domain" description="NAD(P)-binding" evidence="1">
    <location>
        <begin position="4"/>
        <end position="30"/>
    </location>
</feature>
<dbReference type="Pfam" id="PF16363">
    <property type="entry name" value="GDP_Man_Dehyd"/>
    <property type="match status" value="1"/>
</dbReference>